<evidence type="ECO:0000313" key="1">
    <source>
        <dbReference type="EMBL" id="MBW0602514.1"/>
    </source>
</evidence>
<proteinExistence type="predicted"/>
<gene>
    <name evidence="1" type="ORF">MADP07_00236</name>
</gene>
<dbReference type="RefSeq" id="WP_218675110.1">
    <property type="nucleotide sequence ID" value="NZ_CP054878.1"/>
</dbReference>
<organism evidence="1 2">
    <name type="scientific">Mycoplasmopsis anatis</name>
    <dbReference type="NCBI Taxonomy" id="171279"/>
    <lineage>
        <taxon>Bacteria</taxon>
        <taxon>Bacillati</taxon>
        <taxon>Mycoplasmatota</taxon>
        <taxon>Mycoplasmoidales</taxon>
        <taxon>Metamycoplasmataceae</taxon>
        <taxon>Mycoplasmopsis</taxon>
    </lineage>
</organism>
<accession>A0A9Q3L8B8</accession>
<evidence type="ECO:0000313" key="2">
    <source>
        <dbReference type="Proteomes" id="UP000746160"/>
    </source>
</evidence>
<protein>
    <submittedName>
        <fullName evidence="1">Uncharacterized protein</fullName>
    </submittedName>
</protein>
<comment type="caution">
    <text evidence="1">The sequence shown here is derived from an EMBL/GenBank/DDBJ whole genome shotgun (WGS) entry which is preliminary data.</text>
</comment>
<name>A0A9Q3L8B8_9BACT</name>
<reference evidence="1" key="1">
    <citation type="journal article" date="2021" name="Genes Genomics">
        <title>Comparative genomic analysis of Mycoplasma anatis strains.</title>
        <authorList>
            <person name="Zhou Q."/>
            <person name="Mai K."/>
            <person name="Yang D."/>
            <person name="Liu J."/>
            <person name="Yan Z."/>
            <person name="Luo C."/>
            <person name="Tan Y."/>
            <person name="Cao S."/>
            <person name="Zhou Q."/>
            <person name="Chen L."/>
            <person name="Chen F."/>
        </authorList>
    </citation>
    <scope>NUCLEOTIDE SEQUENCE</scope>
    <source>
        <strain evidence="1">DP07</strain>
    </source>
</reference>
<dbReference type="EMBL" id="JABZFG010000003">
    <property type="protein sequence ID" value="MBW0602514.1"/>
    <property type="molecule type" value="Genomic_DNA"/>
</dbReference>
<sequence>MKINKLNKSIILLNDYCKKQNIQIKNVFEFAEFIEKNIYKISYSEIIKQIKTHLYVTDVWEDKLILDFFEFLLLQNFYNKIKLKRNLNPYVGLSTNEVIELNEYKRNKYIDFLLSLEKFEEHNVFIQNLLKIIK</sequence>
<dbReference type="Proteomes" id="UP000746160">
    <property type="component" value="Unassembled WGS sequence"/>
</dbReference>
<dbReference type="AlphaFoldDB" id="A0A9Q3L8B8"/>